<feature type="signal peptide" evidence="6">
    <location>
        <begin position="1"/>
        <end position="19"/>
    </location>
</feature>
<dbReference type="GO" id="GO:0005886">
    <property type="term" value="C:plasma membrane"/>
    <property type="evidence" value="ECO:0007669"/>
    <property type="project" value="UniProtKB-SubCell"/>
</dbReference>
<dbReference type="PANTHER" id="PTHR30532">
    <property type="entry name" value="IRON III DICITRATE-BINDING PERIPLASMIC PROTEIN"/>
    <property type="match status" value="1"/>
</dbReference>
<dbReference type="PANTHER" id="PTHR30532:SF10">
    <property type="entry name" value="IRON-UPTAKE SYSTEM-BINDING PROTEIN"/>
    <property type="match status" value="1"/>
</dbReference>
<keyword evidence="9" id="KW-1185">Reference proteome</keyword>
<organism evidence="8 9">
    <name type="scientific">Priestia taiwanensis</name>
    <dbReference type="NCBI Taxonomy" id="1347902"/>
    <lineage>
        <taxon>Bacteria</taxon>
        <taxon>Bacillati</taxon>
        <taxon>Bacillota</taxon>
        <taxon>Bacilli</taxon>
        <taxon>Bacillales</taxon>
        <taxon>Bacillaceae</taxon>
        <taxon>Priestia</taxon>
    </lineage>
</organism>
<evidence type="ECO:0000313" key="9">
    <source>
        <dbReference type="Proteomes" id="UP000605259"/>
    </source>
</evidence>
<proteinExistence type="inferred from homology"/>
<dbReference type="Gene3D" id="3.40.50.1980">
    <property type="entry name" value="Nitrogenase molybdenum iron protein domain"/>
    <property type="match status" value="2"/>
</dbReference>
<dbReference type="GO" id="GO:0030288">
    <property type="term" value="C:outer membrane-bounded periplasmic space"/>
    <property type="evidence" value="ECO:0007669"/>
    <property type="project" value="TreeGrafter"/>
</dbReference>
<keyword evidence="3" id="KW-0813">Transport</keyword>
<dbReference type="RefSeq" id="WP_188387520.1">
    <property type="nucleotide sequence ID" value="NZ_BMFK01000001.1"/>
</dbReference>
<accession>A0A917APF3</accession>
<protein>
    <submittedName>
        <fullName evidence="8">Iron-uptake system-binding protein</fullName>
    </submittedName>
</protein>
<evidence type="ECO:0000256" key="4">
    <source>
        <dbReference type="ARBA" id="ARBA00022729"/>
    </source>
</evidence>
<reference evidence="8" key="2">
    <citation type="submission" date="2020-09" db="EMBL/GenBank/DDBJ databases">
        <authorList>
            <person name="Sun Q."/>
            <person name="Zhou Y."/>
        </authorList>
    </citation>
    <scope>NUCLEOTIDE SEQUENCE</scope>
    <source>
        <strain evidence="8">CGMCC 1.12698</strain>
    </source>
</reference>
<keyword evidence="4 6" id="KW-0732">Signal</keyword>
<dbReference type="PROSITE" id="PS51257">
    <property type="entry name" value="PROKAR_LIPOPROTEIN"/>
    <property type="match status" value="1"/>
</dbReference>
<evidence type="ECO:0000256" key="1">
    <source>
        <dbReference type="ARBA" id="ARBA00004193"/>
    </source>
</evidence>
<evidence type="ECO:0000256" key="5">
    <source>
        <dbReference type="SAM" id="Coils"/>
    </source>
</evidence>
<gene>
    <name evidence="8" type="primary">feuA</name>
    <name evidence="8" type="ORF">GCM10007140_12360</name>
</gene>
<keyword evidence="5" id="KW-0175">Coiled coil</keyword>
<evidence type="ECO:0000256" key="6">
    <source>
        <dbReference type="SAM" id="SignalP"/>
    </source>
</evidence>
<evidence type="ECO:0000256" key="2">
    <source>
        <dbReference type="ARBA" id="ARBA00008814"/>
    </source>
</evidence>
<dbReference type="EMBL" id="BMFK01000001">
    <property type="protein sequence ID" value="GGE63640.1"/>
    <property type="molecule type" value="Genomic_DNA"/>
</dbReference>
<dbReference type="InterPro" id="IPR002491">
    <property type="entry name" value="ABC_transptr_periplasmic_BD"/>
</dbReference>
<sequence>MNKKLLVVGMATVFSLGLAACNDGGSKATEKQKVSETSTSETQTITYLKKDYTVPTDIKKVAAASLEAMEDAAVLGVKPTGAITVGGKLPTYLAKDLEGAESIGEKMQPNHEVLLKMKPDVILGTTKFQPEVAEKLGKVATMIPVSHISTDWEANLRLMGEVSGTKEKAEEVIKQYKEDVAKVKASIEPKVKDKEAVVVRIRAGNMQVYPASVYLNPVLYEDLGLTVPTEIKAVEKQEAISIEKFAEMDPDIVFLQFDESENAKTPKVLDELQSNAIWKNLKAVKDNKVFINAVDPLAQGGTAWSKIAFLKAVEDKLTK</sequence>
<feature type="domain" description="Fe/B12 periplasmic-binding" evidence="7">
    <location>
        <begin position="60"/>
        <end position="319"/>
    </location>
</feature>
<dbReference type="InterPro" id="IPR051313">
    <property type="entry name" value="Bact_iron-sidero_bind"/>
</dbReference>
<dbReference type="Proteomes" id="UP000605259">
    <property type="component" value="Unassembled WGS sequence"/>
</dbReference>
<comment type="caution">
    <text evidence="8">The sequence shown here is derived from an EMBL/GenBank/DDBJ whole genome shotgun (WGS) entry which is preliminary data.</text>
</comment>
<dbReference type="PROSITE" id="PS50983">
    <property type="entry name" value="FE_B12_PBP"/>
    <property type="match status" value="1"/>
</dbReference>
<dbReference type="AlphaFoldDB" id="A0A917APF3"/>
<dbReference type="GO" id="GO:1901678">
    <property type="term" value="P:iron coordination entity transport"/>
    <property type="evidence" value="ECO:0007669"/>
    <property type="project" value="UniProtKB-ARBA"/>
</dbReference>
<dbReference type="SUPFAM" id="SSF53807">
    <property type="entry name" value="Helical backbone' metal receptor"/>
    <property type="match status" value="1"/>
</dbReference>
<dbReference type="Pfam" id="PF01497">
    <property type="entry name" value="Peripla_BP_2"/>
    <property type="match status" value="1"/>
</dbReference>
<evidence type="ECO:0000313" key="8">
    <source>
        <dbReference type="EMBL" id="GGE63640.1"/>
    </source>
</evidence>
<evidence type="ECO:0000259" key="7">
    <source>
        <dbReference type="PROSITE" id="PS50983"/>
    </source>
</evidence>
<name>A0A917APF3_9BACI</name>
<comment type="subcellular location">
    <subcellularLocation>
        <location evidence="1">Cell membrane</location>
        <topology evidence="1">Lipid-anchor</topology>
    </subcellularLocation>
</comment>
<comment type="similarity">
    <text evidence="2">Belongs to the bacterial solute-binding protein 8 family.</text>
</comment>
<feature type="coiled-coil region" evidence="5">
    <location>
        <begin position="159"/>
        <end position="186"/>
    </location>
</feature>
<reference evidence="8" key="1">
    <citation type="journal article" date="2014" name="Int. J. Syst. Evol. Microbiol.">
        <title>Complete genome sequence of Corynebacterium casei LMG S-19264T (=DSM 44701T), isolated from a smear-ripened cheese.</title>
        <authorList>
            <consortium name="US DOE Joint Genome Institute (JGI-PGF)"/>
            <person name="Walter F."/>
            <person name="Albersmeier A."/>
            <person name="Kalinowski J."/>
            <person name="Ruckert C."/>
        </authorList>
    </citation>
    <scope>NUCLEOTIDE SEQUENCE</scope>
    <source>
        <strain evidence="8">CGMCC 1.12698</strain>
    </source>
</reference>
<evidence type="ECO:0000256" key="3">
    <source>
        <dbReference type="ARBA" id="ARBA00022448"/>
    </source>
</evidence>
<feature type="chain" id="PRO_5038711528" evidence="6">
    <location>
        <begin position="20"/>
        <end position="319"/>
    </location>
</feature>